<dbReference type="Gene3D" id="3.10.350.10">
    <property type="entry name" value="LysM domain"/>
    <property type="match status" value="1"/>
</dbReference>
<protein>
    <recommendedName>
        <fullName evidence="3">Potassium binding protein Kbp</fullName>
    </recommendedName>
</protein>
<reference evidence="5" key="1">
    <citation type="journal article" date="2013" name="Environ. Microbiol.">
        <title>Seasonally variable intestinal metagenomes of the red palm weevil (Rhynchophorus ferrugineus).</title>
        <authorList>
            <person name="Jia S."/>
            <person name="Zhang X."/>
            <person name="Zhang G."/>
            <person name="Yin A."/>
            <person name="Zhang S."/>
            <person name="Li F."/>
            <person name="Wang L."/>
            <person name="Zhao D."/>
            <person name="Yun Q."/>
            <person name="Tala"/>
            <person name="Wang J."/>
            <person name="Sun G."/>
            <person name="Baabdullah M."/>
            <person name="Yu X."/>
            <person name="Hu S."/>
            <person name="Al-Mssallem I.S."/>
            <person name="Yu J."/>
        </authorList>
    </citation>
    <scope>NUCLEOTIDE SEQUENCE</scope>
</reference>
<dbReference type="PANTHER" id="PTHR34700:SF8">
    <property type="entry name" value="POTASSIUM BINDING PROTEIN KBP"/>
    <property type="match status" value="1"/>
</dbReference>
<proteinExistence type="predicted"/>
<sequence length="49" mass="5380">MKSGDTLSAISKAMYGSANDYPRIFEANKPMLTHPDKIYPGQVLIIPAK</sequence>
<dbReference type="InterPro" id="IPR018392">
    <property type="entry name" value="LysM"/>
</dbReference>
<dbReference type="PANTHER" id="PTHR34700">
    <property type="entry name" value="POTASSIUM BINDING PROTEIN KBP"/>
    <property type="match status" value="1"/>
</dbReference>
<dbReference type="InterPro" id="IPR036779">
    <property type="entry name" value="LysM_dom_sf"/>
</dbReference>
<feature type="domain" description="LysM" evidence="4">
    <location>
        <begin position="1"/>
        <end position="46"/>
    </location>
</feature>
<dbReference type="GO" id="GO:0005737">
    <property type="term" value="C:cytoplasm"/>
    <property type="evidence" value="ECO:0007669"/>
    <property type="project" value="UniProtKB-SubCell"/>
</dbReference>
<organism evidence="5">
    <name type="scientific">uncultured Pantoea sp</name>
    <dbReference type="NCBI Taxonomy" id="218084"/>
    <lineage>
        <taxon>Bacteria</taxon>
        <taxon>Pseudomonadati</taxon>
        <taxon>Pseudomonadota</taxon>
        <taxon>Gammaproteobacteria</taxon>
        <taxon>Enterobacterales</taxon>
        <taxon>Erwiniaceae</taxon>
        <taxon>Pantoea</taxon>
        <taxon>environmental samples</taxon>
    </lineage>
</organism>
<keyword evidence="2" id="KW-0963">Cytoplasm</keyword>
<dbReference type="CDD" id="cd00118">
    <property type="entry name" value="LysM"/>
    <property type="match status" value="1"/>
</dbReference>
<accession>A0A060BNX4</accession>
<dbReference type="Pfam" id="PF01476">
    <property type="entry name" value="LysM"/>
    <property type="match status" value="1"/>
</dbReference>
<dbReference type="SMART" id="SM00257">
    <property type="entry name" value="LysM"/>
    <property type="match status" value="1"/>
</dbReference>
<evidence type="ECO:0000256" key="3">
    <source>
        <dbReference type="ARBA" id="ARBA00072219"/>
    </source>
</evidence>
<name>A0A060BNX4_9GAMM</name>
<dbReference type="SUPFAM" id="SSF54106">
    <property type="entry name" value="LysM domain"/>
    <property type="match status" value="1"/>
</dbReference>
<evidence type="ECO:0000256" key="1">
    <source>
        <dbReference type="ARBA" id="ARBA00004496"/>
    </source>
</evidence>
<evidence type="ECO:0000259" key="4">
    <source>
        <dbReference type="PROSITE" id="PS51782"/>
    </source>
</evidence>
<dbReference type="FunFam" id="3.10.350.10:FF:000001">
    <property type="entry name" value="Peptidoglycan-binding protein LysM"/>
    <property type="match status" value="1"/>
</dbReference>
<comment type="subcellular location">
    <subcellularLocation>
        <location evidence="1">Cytoplasm</location>
    </subcellularLocation>
</comment>
<evidence type="ECO:0000313" key="5">
    <source>
        <dbReference type="EMBL" id="AIA84614.1"/>
    </source>
</evidence>
<dbReference type="InterPro" id="IPR052196">
    <property type="entry name" value="Bact_Kbp"/>
</dbReference>
<dbReference type="AlphaFoldDB" id="A0A060BNX4"/>
<evidence type="ECO:0000256" key="2">
    <source>
        <dbReference type="ARBA" id="ARBA00022490"/>
    </source>
</evidence>
<dbReference type="EMBL" id="KF117361">
    <property type="protein sequence ID" value="AIA84614.1"/>
    <property type="molecule type" value="Genomic_DNA"/>
</dbReference>
<dbReference type="PROSITE" id="PS51782">
    <property type="entry name" value="LYSM"/>
    <property type="match status" value="1"/>
</dbReference>